<evidence type="ECO:0000313" key="2">
    <source>
        <dbReference type="Proteomes" id="UP000799778"/>
    </source>
</evidence>
<protein>
    <submittedName>
        <fullName evidence="1">Uncharacterized protein</fullName>
    </submittedName>
</protein>
<dbReference type="GeneID" id="54287143"/>
<dbReference type="AlphaFoldDB" id="A0A6A5X5N3"/>
<dbReference type="RefSeq" id="XP_033376602.1">
    <property type="nucleotide sequence ID" value="XM_033529746.1"/>
</dbReference>
<organism evidence="1 2">
    <name type="scientific">Aaosphaeria arxii CBS 175.79</name>
    <dbReference type="NCBI Taxonomy" id="1450172"/>
    <lineage>
        <taxon>Eukaryota</taxon>
        <taxon>Fungi</taxon>
        <taxon>Dikarya</taxon>
        <taxon>Ascomycota</taxon>
        <taxon>Pezizomycotina</taxon>
        <taxon>Dothideomycetes</taxon>
        <taxon>Pleosporomycetidae</taxon>
        <taxon>Pleosporales</taxon>
        <taxon>Pleosporales incertae sedis</taxon>
        <taxon>Aaosphaeria</taxon>
    </lineage>
</organism>
<reference evidence="1" key="1">
    <citation type="journal article" date="2020" name="Stud. Mycol.">
        <title>101 Dothideomycetes genomes: a test case for predicting lifestyles and emergence of pathogens.</title>
        <authorList>
            <person name="Haridas S."/>
            <person name="Albert R."/>
            <person name="Binder M."/>
            <person name="Bloem J."/>
            <person name="Labutti K."/>
            <person name="Salamov A."/>
            <person name="Andreopoulos B."/>
            <person name="Baker S."/>
            <person name="Barry K."/>
            <person name="Bills G."/>
            <person name="Bluhm B."/>
            <person name="Cannon C."/>
            <person name="Castanera R."/>
            <person name="Culley D."/>
            <person name="Daum C."/>
            <person name="Ezra D."/>
            <person name="Gonzalez J."/>
            <person name="Henrissat B."/>
            <person name="Kuo A."/>
            <person name="Liang C."/>
            <person name="Lipzen A."/>
            <person name="Lutzoni F."/>
            <person name="Magnuson J."/>
            <person name="Mondo S."/>
            <person name="Nolan M."/>
            <person name="Ohm R."/>
            <person name="Pangilinan J."/>
            <person name="Park H.-J."/>
            <person name="Ramirez L."/>
            <person name="Alfaro M."/>
            <person name="Sun H."/>
            <person name="Tritt A."/>
            <person name="Yoshinaga Y."/>
            <person name="Zwiers L.-H."/>
            <person name="Turgeon B."/>
            <person name="Goodwin S."/>
            <person name="Spatafora J."/>
            <person name="Crous P."/>
            <person name="Grigoriev I."/>
        </authorList>
    </citation>
    <scope>NUCLEOTIDE SEQUENCE</scope>
    <source>
        <strain evidence="1">CBS 175.79</strain>
    </source>
</reference>
<keyword evidence="2" id="KW-1185">Reference proteome</keyword>
<evidence type="ECO:0000313" key="1">
    <source>
        <dbReference type="EMBL" id="KAF2008263.1"/>
    </source>
</evidence>
<dbReference type="OrthoDB" id="5428321at2759"/>
<accession>A0A6A5X5N3</accession>
<gene>
    <name evidence="1" type="ORF">BU24DRAFT_429500</name>
</gene>
<dbReference type="EMBL" id="ML978101">
    <property type="protein sequence ID" value="KAF2008263.1"/>
    <property type="molecule type" value="Genomic_DNA"/>
</dbReference>
<proteinExistence type="predicted"/>
<name>A0A6A5X5N3_9PLEO</name>
<dbReference type="Proteomes" id="UP000799778">
    <property type="component" value="Unassembled WGS sequence"/>
</dbReference>
<sequence>MRASNLERQKWRSRCREDLSRYIQTQLGITVEPAQVRLLPRLDDPYRWRAVPEKQHLFSKNLSDHSIGAYKSLCDGIGKTFEAVRPDEWSTMRNGDDIEAVLGTSMLPTEADIGFTGKISSLCIEQQKRLDLENTVNCLQLEIAQTQAYLEESLKAAEGYVTVRHRHLDALHRVLPILEELRQDISDTSLQYQSLPTSC</sequence>